<accession>A0AA88RLE8</accession>
<name>A0AA88RLE8_9ASTE</name>
<sequence>MVMMHKLEMCMELANLVIEFVFVFFEAVYTVLQQRSESFFVNPGEFIGERSISGKFSSSMKAKLGLCSGAWMKAGSTSPIDELPWFFFPGQFLGDSFSEGLLHTSCVATALHYVCELNDFRLQQRVKACMLLKRVYWGDIDKWEVFVFDDGQSRPVLRGLDEGWINFPR</sequence>
<evidence type="ECO:0000256" key="1">
    <source>
        <dbReference type="SAM" id="Phobius"/>
    </source>
</evidence>
<dbReference type="AlphaFoldDB" id="A0AA88RLE8"/>
<evidence type="ECO:0000313" key="2">
    <source>
        <dbReference type="EMBL" id="KAK2991462.1"/>
    </source>
</evidence>
<proteinExistence type="predicted"/>
<dbReference type="Proteomes" id="UP001187471">
    <property type="component" value="Unassembled WGS sequence"/>
</dbReference>
<keyword evidence="1" id="KW-0472">Membrane</keyword>
<dbReference type="EMBL" id="JAVXUO010000518">
    <property type="protein sequence ID" value="KAK2991462.1"/>
    <property type="molecule type" value="Genomic_DNA"/>
</dbReference>
<evidence type="ECO:0000313" key="3">
    <source>
        <dbReference type="Proteomes" id="UP001187471"/>
    </source>
</evidence>
<keyword evidence="1" id="KW-1133">Transmembrane helix</keyword>
<reference evidence="2" key="1">
    <citation type="submission" date="2022-12" db="EMBL/GenBank/DDBJ databases">
        <title>Draft genome assemblies for two species of Escallonia (Escalloniales).</title>
        <authorList>
            <person name="Chanderbali A."/>
            <person name="Dervinis C."/>
            <person name="Anghel I."/>
            <person name="Soltis D."/>
            <person name="Soltis P."/>
            <person name="Zapata F."/>
        </authorList>
    </citation>
    <scope>NUCLEOTIDE SEQUENCE</scope>
    <source>
        <strain evidence="2">UCBG92.1500</strain>
        <tissue evidence="2">Leaf</tissue>
    </source>
</reference>
<feature type="transmembrane region" description="Helical" evidence="1">
    <location>
        <begin position="12"/>
        <end position="32"/>
    </location>
</feature>
<keyword evidence="1" id="KW-0812">Transmembrane</keyword>
<comment type="caution">
    <text evidence="2">The sequence shown here is derived from an EMBL/GenBank/DDBJ whole genome shotgun (WGS) entry which is preliminary data.</text>
</comment>
<protein>
    <submittedName>
        <fullName evidence="2">Uncharacterized protein</fullName>
    </submittedName>
</protein>
<keyword evidence="3" id="KW-1185">Reference proteome</keyword>
<organism evidence="2 3">
    <name type="scientific">Escallonia rubra</name>
    <dbReference type="NCBI Taxonomy" id="112253"/>
    <lineage>
        <taxon>Eukaryota</taxon>
        <taxon>Viridiplantae</taxon>
        <taxon>Streptophyta</taxon>
        <taxon>Embryophyta</taxon>
        <taxon>Tracheophyta</taxon>
        <taxon>Spermatophyta</taxon>
        <taxon>Magnoliopsida</taxon>
        <taxon>eudicotyledons</taxon>
        <taxon>Gunneridae</taxon>
        <taxon>Pentapetalae</taxon>
        <taxon>asterids</taxon>
        <taxon>campanulids</taxon>
        <taxon>Escalloniales</taxon>
        <taxon>Escalloniaceae</taxon>
        <taxon>Escallonia</taxon>
    </lineage>
</organism>
<gene>
    <name evidence="2" type="ORF">RJ640_016497</name>
</gene>